<name>A0A1B1BDD5_9ACTN</name>
<evidence type="ECO:0008006" key="3">
    <source>
        <dbReference type="Google" id="ProtNLM"/>
    </source>
</evidence>
<evidence type="ECO:0000313" key="1">
    <source>
        <dbReference type="EMBL" id="ANP56845.1"/>
    </source>
</evidence>
<dbReference type="NCBIfam" id="TIGR01549">
    <property type="entry name" value="HAD-SF-IA-v1"/>
    <property type="match status" value="1"/>
</dbReference>
<dbReference type="EMBL" id="CP016279">
    <property type="protein sequence ID" value="ANP56845.1"/>
    <property type="molecule type" value="Genomic_DNA"/>
</dbReference>
<dbReference type="Gene3D" id="1.10.150.240">
    <property type="entry name" value="Putative phosphatase, domain 2"/>
    <property type="match status" value="1"/>
</dbReference>
<reference evidence="1 2" key="1">
    <citation type="submission" date="2016-06" db="EMBL/GenBank/DDBJ databases">
        <title>Complete genome sequence of Streptomyces griseochromogenes ATCC 14511, the Blasticidin S producer.</title>
        <authorList>
            <person name="Wu L."/>
        </authorList>
    </citation>
    <scope>NUCLEOTIDE SEQUENCE [LARGE SCALE GENOMIC DNA]</scope>
    <source>
        <strain evidence="1 2">ATCC 14511</strain>
    </source>
</reference>
<dbReference type="PRINTS" id="PR00413">
    <property type="entry name" value="HADHALOGNASE"/>
</dbReference>
<dbReference type="InterPro" id="IPR051806">
    <property type="entry name" value="HAD-like_SPP"/>
</dbReference>
<dbReference type="NCBIfam" id="TIGR01509">
    <property type="entry name" value="HAD-SF-IA-v3"/>
    <property type="match status" value="1"/>
</dbReference>
<dbReference type="InterPro" id="IPR023214">
    <property type="entry name" value="HAD_sf"/>
</dbReference>
<dbReference type="InterPro" id="IPR006439">
    <property type="entry name" value="HAD-SF_hydro_IA"/>
</dbReference>
<dbReference type="PANTHER" id="PTHR43481:SF4">
    <property type="entry name" value="GLYCEROL-1-PHOSPHATE PHOSPHOHYDROLASE 1-RELATED"/>
    <property type="match status" value="1"/>
</dbReference>
<dbReference type="PANTHER" id="PTHR43481">
    <property type="entry name" value="FRUCTOSE-1-PHOSPHATE PHOSPHATASE"/>
    <property type="match status" value="1"/>
</dbReference>
<dbReference type="SFLD" id="SFLDG01129">
    <property type="entry name" value="C1.5:_HAD__Beta-PGM__Phosphata"/>
    <property type="match status" value="1"/>
</dbReference>
<evidence type="ECO:0000313" key="2">
    <source>
        <dbReference type="Proteomes" id="UP000092659"/>
    </source>
</evidence>
<proteinExistence type="predicted"/>
<dbReference type="Gene3D" id="3.40.50.1000">
    <property type="entry name" value="HAD superfamily/HAD-like"/>
    <property type="match status" value="1"/>
</dbReference>
<dbReference type="GO" id="GO:0050308">
    <property type="term" value="F:sugar-phosphatase activity"/>
    <property type="evidence" value="ECO:0007669"/>
    <property type="project" value="TreeGrafter"/>
</dbReference>
<organism evidence="1 2">
    <name type="scientific">Streptomyces griseochromogenes</name>
    <dbReference type="NCBI Taxonomy" id="68214"/>
    <lineage>
        <taxon>Bacteria</taxon>
        <taxon>Bacillati</taxon>
        <taxon>Actinomycetota</taxon>
        <taxon>Actinomycetes</taxon>
        <taxon>Kitasatosporales</taxon>
        <taxon>Streptomycetaceae</taxon>
        <taxon>Streptomyces</taxon>
    </lineage>
</organism>
<dbReference type="InterPro" id="IPR023198">
    <property type="entry name" value="PGP-like_dom2"/>
</dbReference>
<dbReference type="STRING" id="68214.AVL59_28645"/>
<dbReference type="SFLD" id="SFLDS00003">
    <property type="entry name" value="Haloacid_Dehalogenase"/>
    <property type="match status" value="1"/>
</dbReference>
<accession>A0A1B1BDD5</accession>
<sequence length="220" mass="23466">MIRSAILFDLDGTLVDSYADAEDCWGEWARSVGVGEEFDLARFYGQKRSDIVRTMLPHLSEQEILDHAERVRLAERARVAKVVALPGAAEVLAALPRHRWGIVTSNDTEVAEARLRSAGLPVPDVLVSADDVGQPKPHPEGFLLAAQKIGVDPATAVGIDDSPMGVAAAMAAGMTTIAVRFRTHDDNALREAHAVADGVGSLTFQVLPDGISLKIPGAEL</sequence>
<protein>
    <recommendedName>
        <fullName evidence="3">Phosphatase</fullName>
    </recommendedName>
</protein>
<dbReference type="KEGG" id="sgs:AVL59_28645"/>
<dbReference type="AlphaFoldDB" id="A0A1B1BDD5"/>
<dbReference type="Proteomes" id="UP000092659">
    <property type="component" value="Chromosome"/>
</dbReference>
<dbReference type="Pfam" id="PF00702">
    <property type="entry name" value="Hydrolase"/>
    <property type="match status" value="1"/>
</dbReference>
<dbReference type="InterPro" id="IPR036412">
    <property type="entry name" value="HAD-like_sf"/>
</dbReference>
<gene>
    <name evidence="1" type="ORF">AVL59_28645</name>
</gene>
<dbReference type="SFLD" id="SFLDG01135">
    <property type="entry name" value="C1.5.6:_HAD__Beta-PGM__Phospha"/>
    <property type="match status" value="1"/>
</dbReference>
<dbReference type="SUPFAM" id="SSF56784">
    <property type="entry name" value="HAD-like"/>
    <property type="match status" value="1"/>
</dbReference>